<dbReference type="EMBL" id="CP043641">
    <property type="protein sequence ID" value="QNE36034.1"/>
    <property type="molecule type" value="Genomic_DNA"/>
</dbReference>
<protein>
    <submittedName>
        <fullName evidence="3">Alpha/beta hydrolase</fullName>
    </submittedName>
</protein>
<evidence type="ECO:0000313" key="4">
    <source>
        <dbReference type="Proteomes" id="UP000515511"/>
    </source>
</evidence>
<keyword evidence="1 3" id="KW-0378">Hydrolase</keyword>
<reference evidence="4" key="1">
    <citation type="submission" date="2019-09" db="EMBL/GenBank/DDBJ databases">
        <title>Antimicrobial potential of Antarctic Bacteria.</title>
        <authorList>
            <person name="Benaud N."/>
            <person name="Edwards R.J."/>
            <person name="Ferrari B.C."/>
        </authorList>
    </citation>
    <scope>NUCLEOTIDE SEQUENCE [LARGE SCALE GENOMIC DNA]</scope>
    <source>
        <strain evidence="4">INR9</strain>
    </source>
</reference>
<proteinExistence type="predicted"/>
<organism evidence="3 4">
    <name type="scientific">Leifsonia shinshuensis</name>
    <dbReference type="NCBI Taxonomy" id="150026"/>
    <lineage>
        <taxon>Bacteria</taxon>
        <taxon>Bacillati</taxon>
        <taxon>Actinomycetota</taxon>
        <taxon>Actinomycetes</taxon>
        <taxon>Micrococcales</taxon>
        <taxon>Microbacteriaceae</taxon>
        <taxon>Leifsonia</taxon>
    </lineage>
</organism>
<sequence>MSGMLVRVQSPDIAALRQDARERALARPRWPFDGTVADGVAGAAEATRRYVPSHAARSDDAVVFLHGGYGLFGDLELQDGYCRRIAGGLRVTVLSVAYRLAPEGTLAESADDAVAAADLLRRDGFSRVVLWGDSAGGAVALAAARDANADALVLTNPNVDLTLASYDDAAPGGPGRELSEWAFARWAGGGTPSSAPDLAADAGGLPPVYVAVGSEDSLLPDAERLADACAAAEVPVRLRVVPGAAHGFMGGPDLKTADDVIAEAGRILE</sequence>
<dbReference type="Gene3D" id="3.40.50.1820">
    <property type="entry name" value="alpha/beta hydrolase"/>
    <property type="match status" value="1"/>
</dbReference>
<dbReference type="Pfam" id="PF07859">
    <property type="entry name" value="Abhydrolase_3"/>
    <property type="match status" value="1"/>
</dbReference>
<dbReference type="SUPFAM" id="SSF53474">
    <property type="entry name" value="alpha/beta-Hydrolases"/>
    <property type="match status" value="1"/>
</dbReference>
<dbReference type="AlphaFoldDB" id="A0A7G6YC19"/>
<dbReference type="InterPro" id="IPR050300">
    <property type="entry name" value="GDXG_lipolytic_enzyme"/>
</dbReference>
<dbReference type="InterPro" id="IPR013094">
    <property type="entry name" value="AB_hydrolase_3"/>
</dbReference>
<dbReference type="GO" id="GO:0016787">
    <property type="term" value="F:hydrolase activity"/>
    <property type="evidence" value="ECO:0007669"/>
    <property type="project" value="UniProtKB-KW"/>
</dbReference>
<gene>
    <name evidence="3" type="ORF">F1C12_13460</name>
</gene>
<feature type="domain" description="Alpha/beta hydrolase fold-3" evidence="2">
    <location>
        <begin position="62"/>
        <end position="249"/>
    </location>
</feature>
<dbReference type="PANTHER" id="PTHR48081:SF8">
    <property type="entry name" value="ALPHA_BETA HYDROLASE FOLD-3 DOMAIN-CONTAINING PROTEIN-RELATED"/>
    <property type="match status" value="1"/>
</dbReference>
<accession>A0A7G6YC19</accession>
<evidence type="ECO:0000313" key="3">
    <source>
        <dbReference type="EMBL" id="QNE36034.1"/>
    </source>
</evidence>
<dbReference type="InterPro" id="IPR029058">
    <property type="entry name" value="AB_hydrolase_fold"/>
</dbReference>
<dbReference type="Proteomes" id="UP000515511">
    <property type="component" value="Chromosome"/>
</dbReference>
<dbReference type="PANTHER" id="PTHR48081">
    <property type="entry name" value="AB HYDROLASE SUPERFAMILY PROTEIN C4A8.06C"/>
    <property type="match status" value="1"/>
</dbReference>
<evidence type="ECO:0000259" key="2">
    <source>
        <dbReference type="Pfam" id="PF07859"/>
    </source>
</evidence>
<name>A0A7G6YC19_9MICO</name>
<evidence type="ECO:0000256" key="1">
    <source>
        <dbReference type="ARBA" id="ARBA00022801"/>
    </source>
</evidence>
<dbReference type="KEGG" id="lse:F1C12_13460"/>